<comment type="subunit">
    <text evidence="7">Component of the Mediator complex.</text>
</comment>
<reference evidence="9" key="2">
    <citation type="submission" date="2025-08" db="UniProtKB">
        <authorList>
            <consortium name="Ensembl"/>
        </authorList>
    </citation>
    <scope>IDENTIFICATION</scope>
</reference>
<dbReference type="PANTHER" id="PTHR13381">
    <property type="entry name" value="RNA POLYMERASE II HOLOENZYME COMPONENT SRB7"/>
    <property type="match status" value="1"/>
</dbReference>
<dbReference type="Bgee" id="ENSMFAG00000041759">
    <property type="expression patterns" value="Expressed in heart and 13 other cell types or tissues"/>
</dbReference>
<keyword evidence="2 7" id="KW-0805">Transcription regulation</keyword>
<dbReference type="GeneTree" id="ENSGT00390000014557"/>
<sequence>MADRLTQLQDAVNSVRNFIRLASVFLFPEVKQGRKGAQEAKLGSGKRTEKQGFGIKRSLGRRHRELGGVRPAAGRCLKLADQFCNAIGVLQQCGPPASFSNIQTAINKDQPANPTEEYAQLFAALIARTAKDIDVLIDSLPSEESTAALQAASLYKLEEENHEAATCLEDVVYRGDMLLEKIQSALADIAQSQLKTRSGSHSQSLPDS</sequence>
<dbReference type="Gene3D" id="6.10.280.10">
    <property type="entry name" value="Mediator complex, subunit Med21"/>
    <property type="match status" value="1"/>
</dbReference>
<dbReference type="GO" id="GO:0035019">
    <property type="term" value="P:somatic stem cell population maintenance"/>
    <property type="evidence" value="ECO:0007669"/>
    <property type="project" value="Ensembl"/>
</dbReference>
<comment type="similarity">
    <text evidence="7">Belongs to the Mediator complex subunit 21 family.</text>
</comment>
<comment type="function">
    <text evidence="6 7">Component of the Mediator complex, a coactivator involved in the regulated transcription of nearly all RNA polymerase II-dependent genes. Mediator functions as a bridge to convey information from gene-specific regulatory proteins to the basal RNA polymerase II transcription machinery. Mediator is recruited to promoters by direct interactions with regulatory proteins and serves as a scaffold for the assembly of a functional preinitiation complex with RNA polymerase II and the general transcription factors.</text>
</comment>
<dbReference type="Proteomes" id="UP000233100">
    <property type="component" value="Chromosome 11"/>
</dbReference>
<evidence type="ECO:0000256" key="4">
    <source>
        <dbReference type="ARBA" id="ARBA00023163"/>
    </source>
</evidence>
<gene>
    <name evidence="9" type="primary">MED21</name>
</gene>
<feature type="region of interest" description="Disordered" evidence="8">
    <location>
        <begin position="37"/>
        <end position="57"/>
    </location>
</feature>
<dbReference type="Ensembl" id="ENSMFAT00000003159.2">
    <property type="protein sequence ID" value="ENSMFAP00000028967.2"/>
    <property type="gene ID" value="ENSMFAG00000041759.2"/>
</dbReference>
<comment type="subcellular location">
    <subcellularLocation>
        <location evidence="1 7">Nucleus</location>
    </subcellularLocation>
</comment>
<dbReference type="SUPFAM" id="SSF140718">
    <property type="entry name" value="Mediator hinge subcomplex-like"/>
    <property type="match status" value="1"/>
</dbReference>
<proteinExistence type="inferred from homology"/>
<dbReference type="GO" id="GO:0001824">
    <property type="term" value="P:blastocyst development"/>
    <property type="evidence" value="ECO:0007669"/>
    <property type="project" value="Ensembl"/>
</dbReference>
<evidence type="ECO:0000313" key="10">
    <source>
        <dbReference type="Proteomes" id="UP000233100"/>
    </source>
</evidence>
<dbReference type="GO" id="GO:0016592">
    <property type="term" value="C:mediator complex"/>
    <property type="evidence" value="ECO:0007669"/>
    <property type="project" value="UniProtKB-UniRule"/>
</dbReference>
<dbReference type="InterPro" id="IPR037212">
    <property type="entry name" value="Med7/Med21-like"/>
</dbReference>
<keyword evidence="5 7" id="KW-0539">Nucleus</keyword>
<dbReference type="SMR" id="A0A805QW01"/>
<dbReference type="GO" id="GO:0003713">
    <property type="term" value="F:transcription coactivator activity"/>
    <property type="evidence" value="ECO:0007669"/>
    <property type="project" value="Ensembl"/>
</dbReference>
<evidence type="ECO:0000313" key="9">
    <source>
        <dbReference type="Ensembl" id="ENSMFAP00000028967.2"/>
    </source>
</evidence>
<evidence type="ECO:0000256" key="5">
    <source>
        <dbReference type="ARBA" id="ARBA00023242"/>
    </source>
</evidence>
<dbReference type="AlphaFoldDB" id="A0A805QW01"/>
<dbReference type="GO" id="GO:0070847">
    <property type="term" value="C:core mediator complex"/>
    <property type="evidence" value="ECO:0007669"/>
    <property type="project" value="Ensembl"/>
</dbReference>
<evidence type="ECO:0000256" key="1">
    <source>
        <dbReference type="ARBA" id="ARBA00004123"/>
    </source>
</evidence>
<evidence type="ECO:0000256" key="8">
    <source>
        <dbReference type="SAM" id="MobiDB-lite"/>
    </source>
</evidence>
<dbReference type="PANTHER" id="PTHR13381:SF0">
    <property type="entry name" value="MEDIATOR OF RNA POLYMERASE II TRANSCRIPTION SUBUNIT 21"/>
    <property type="match status" value="1"/>
</dbReference>
<evidence type="ECO:0000256" key="6">
    <source>
        <dbReference type="ARBA" id="ARBA00025687"/>
    </source>
</evidence>
<protein>
    <recommendedName>
        <fullName evidence="7">Mediator of RNA polymerase II transcription subunit 21</fullName>
    </recommendedName>
</protein>
<evidence type="ECO:0000256" key="7">
    <source>
        <dbReference type="RuleBase" id="RU366036"/>
    </source>
</evidence>
<keyword evidence="10" id="KW-1185">Reference proteome</keyword>
<evidence type="ECO:0000256" key="2">
    <source>
        <dbReference type="ARBA" id="ARBA00023015"/>
    </source>
</evidence>
<dbReference type="Pfam" id="PF11221">
    <property type="entry name" value="Med21"/>
    <property type="match status" value="1"/>
</dbReference>
<keyword evidence="3 7" id="KW-0010">Activator</keyword>
<name>A0A805QW01_MACFA</name>
<dbReference type="InterPro" id="IPR021384">
    <property type="entry name" value="Mediator_Med21"/>
</dbReference>
<reference evidence="9 10" key="1">
    <citation type="submission" date="2013-03" db="EMBL/GenBank/DDBJ databases">
        <authorList>
            <person name="Warren W."/>
            <person name="Wilson R.K."/>
        </authorList>
    </citation>
    <scope>NUCLEOTIDE SEQUENCE</scope>
</reference>
<reference evidence="9" key="3">
    <citation type="submission" date="2025-09" db="UniProtKB">
        <authorList>
            <consortium name="Ensembl"/>
        </authorList>
    </citation>
    <scope>IDENTIFICATION</scope>
</reference>
<accession>A0A805QW01</accession>
<organism evidence="9 10">
    <name type="scientific">Macaca fascicularis</name>
    <name type="common">Crab-eating macaque</name>
    <name type="synonym">Cynomolgus monkey</name>
    <dbReference type="NCBI Taxonomy" id="9541"/>
    <lineage>
        <taxon>Eukaryota</taxon>
        <taxon>Metazoa</taxon>
        <taxon>Chordata</taxon>
        <taxon>Craniata</taxon>
        <taxon>Vertebrata</taxon>
        <taxon>Euteleostomi</taxon>
        <taxon>Mammalia</taxon>
        <taxon>Eutheria</taxon>
        <taxon>Euarchontoglires</taxon>
        <taxon>Primates</taxon>
        <taxon>Haplorrhini</taxon>
        <taxon>Catarrhini</taxon>
        <taxon>Cercopithecidae</taxon>
        <taxon>Cercopithecinae</taxon>
        <taxon>Macaca</taxon>
    </lineage>
</organism>
<keyword evidence="4 7" id="KW-0804">Transcription</keyword>
<evidence type="ECO:0000256" key="3">
    <source>
        <dbReference type="ARBA" id="ARBA00023159"/>
    </source>
</evidence>
<dbReference type="GO" id="GO:0045944">
    <property type="term" value="P:positive regulation of transcription by RNA polymerase II"/>
    <property type="evidence" value="ECO:0007669"/>
    <property type="project" value="Ensembl"/>
</dbReference>